<keyword evidence="2" id="KW-0378">Hydrolase</keyword>
<dbReference type="Pfam" id="PF01734">
    <property type="entry name" value="Patatin"/>
    <property type="match status" value="1"/>
</dbReference>
<feature type="active site" description="Proton acceptor" evidence="2">
    <location>
        <position position="228"/>
    </location>
</feature>
<protein>
    <submittedName>
        <fullName evidence="5">Patatin</fullName>
    </submittedName>
</protein>
<dbReference type="Gene3D" id="3.40.1090.10">
    <property type="entry name" value="Cytosolic phospholipase A2 catalytic domain"/>
    <property type="match status" value="1"/>
</dbReference>
<dbReference type="GO" id="GO:0016787">
    <property type="term" value="F:hydrolase activity"/>
    <property type="evidence" value="ECO:0007669"/>
    <property type="project" value="UniProtKB-UniRule"/>
</dbReference>
<feature type="domain" description="PNPLA" evidence="4">
    <location>
        <begin position="71"/>
        <end position="242"/>
    </location>
</feature>
<evidence type="ECO:0000256" key="3">
    <source>
        <dbReference type="SAM" id="MobiDB-lite"/>
    </source>
</evidence>
<dbReference type="GO" id="GO:0016042">
    <property type="term" value="P:lipid catabolic process"/>
    <property type="evidence" value="ECO:0007669"/>
    <property type="project" value="UniProtKB-UniRule"/>
</dbReference>
<dbReference type="Proteomes" id="UP000029864">
    <property type="component" value="Unassembled WGS sequence"/>
</dbReference>
<sequence length="509" mass="54604">MVGLAEGRCRRGRDRGRSQRGLRADRLARGRLRPRHGRAALPLLEAFAGPDRLPTSHHSAAKRRPIMKRSLVLAGGGMRVAWQTGVVKALAEEGLAFDHIDGTSGGILTTAMLLSGLTPDEMVRRWSALTVSNFSSGLPLPDYLKGPWSMPAFGDADGIRDKVFPALGIDPALIRTSSREGTFNVADFTHKQSIAFDARSIDVELLAAGMSLPIFMTPLRRDGVVYTDAVWIRDANVSEALRRGADEIWLVWCIGNTGYWGDGPLEQYVHMIEMSATGALLADFAEAAAAGRDFVLHVVKPTHPLPLDPEYFVGRISSDSLMAMGYRDARRYLSTMTATGVPADATCTAMAEPAPGIRYVENLAAEVAGSELTLALTVGLPLPGEPGTPELAGFIDYEPWGARAFLADGCVHIDGPRITYSARVLHDGAWLDLTARRDLTDNPGWDAFGDANTVALTMRGATTDISADLHLGIGGLARLVAGAEPVATHGLIARADAIRRVLTEVLGRA</sequence>
<dbReference type="AlphaFoldDB" id="A0A099JRX0"/>
<dbReference type="STRING" id="1001240.GY21_02810"/>
<name>A0A099JRX0_9MICO</name>
<evidence type="ECO:0000256" key="2">
    <source>
        <dbReference type="PROSITE-ProRule" id="PRU01161"/>
    </source>
</evidence>
<evidence type="ECO:0000313" key="5">
    <source>
        <dbReference type="EMBL" id="KGJ80402.1"/>
    </source>
</evidence>
<dbReference type="InterPro" id="IPR002641">
    <property type="entry name" value="PNPLA_dom"/>
</dbReference>
<keyword evidence="6" id="KW-1185">Reference proteome</keyword>
<reference evidence="5" key="1">
    <citation type="submission" date="2014-08" db="EMBL/GenBank/DDBJ databases">
        <authorList>
            <person name="Sisinthy S."/>
        </authorList>
    </citation>
    <scope>NUCLEOTIDE SEQUENCE [LARGE SCALE GENOMIC DNA]</scope>
    <source>
        <strain evidence="5">RuG17</strain>
    </source>
</reference>
<keyword evidence="2" id="KW-0442">Lipid degradation</keyword>
<dbReference type="EMBL" id="JPXF01000006">
    <property type="protein sequence ID" value="KGJ80402.1"/>
    <property type="molecule type" value="Genomic_DNA"/>
</dbReference>
<comment type="caution">
    <text evidence="5">The sequence shown here is derived from an EMBL/GenBank/DDBJ whole genome shotgun (WGS) entry which is preliminary data.</text>
</comment>
<dbReference type="SUPFAM" id="SSF52151">
    <property type="entry name" value="FabD/lysophospholipase-like"/>
    <property type="match status" value="1"/>
</dbReference>
<gene>
    <name evidence="5" type="ORF">GY21_02810</name>
</gene>
<proteinExistence type="predicted"/>
<evidence type="ECO:0000259" key="4">
    <source>
        <dbReference type="PROSITE" id="PS51635"/>
    </source>
</evidence>
<feature type="region of interest" description="Disordered" evidence="3">
    <location>
        <begin position="1"/>
        <end position="29"/>
    </location>
</feature>
<dbReference type="PROSITE" id="PS51635">
    <property type="entry name" value="PNPLA"/>
    <property type="match status" value="1"/>
</dbReference>
<dbReference type="InterPro" id="IPR016035">
    <property type="entry name" value="Acyl_Trfase/lysoPLipase"/>
</dbReference>
<evidence type="ECO:0000256" key="1">
    <source>
        <dbReference type="ARBA" id="ARBA00023098"/>
    </source>
</evidence>
<dbReference type="eggNOG" id="COG1752">
    <property type="taxonomic scope" value="Bacteria"/>
</dbReference>
<keyword evidence="1 2" id="KW-0443">Lipid metabolism</keyword>
<accession>A0A099JRX0</accession>
<feature type="short sequence motif" description="GXSXG" evidence="2">
    <location>
        <begin position="102"/>
        <end position="106"/>
    </location>
</feature>
<feature type="compositionally biased region" description="Basic residues" evidence="3">
    <location>
        <begin position="10"/>
        <end position="20"/>
    </location>
</feature>
<feature type="active site" description="Nucleophile" evidence="2">
    <location>
        <position position="104"/>
    </location>
</feature>
<comment type="caution">
    <text evidence="2">Lacks conserved residue(s) required for the propagation of feature annotation.</text>
</comment>
<organism evidence="5 6">
    <name type="scientific">Cryobacterium roopkundense</name>
    <dbReference type="NCBI Taxonomy" id="1001240"/>
    <lineage>
        <taxon>Bacteria</taxon>
        <taxon>Bacillati</taxon>
        <taxon>Actinomycetota</taxon>
        <taxon>Actinomycetes</taxon>
        <taxon>Micrococcales</taxon>
        <taxon>Microbacteriaceae</taxon>
        <taxon>Cryobacterium</taxon>
    </lineage>
</organism>
<evidence type="ECO:0000313" key="6">
    <source>
        <dbReference type="Proteomes" id="UP000029864"/>
    </source>
</evidence>